<dbReference type="OrthoDB" id="4753136at2"/>
<feature type="compositionally biased region" description="Pro residues" evidence="1">
    <location>
        <begin position="146"/>
        <end position="166"/>
    </location>
</feature>
<feature type="transmembrane region" description="Helical" evidence="2">
    <location>
        <begin position="97"/>
        <end position="119"/>
    </location>
</feature>
<name>A0A557XJZ5_9MYCO</name>
<keyword evidence="2" id="KW-0472">Membrane</keyword>
<dbReference type="AlphaFoldDB" id="A0A557XJZ5"/>
<reference evidence="3 4" key="1">
    <citation type="submission" date="2019-07" db="EMBL/GenBank/DDBJ databases">
        <title>New Mycobacterium species.</title>
        <authorList>
            <person name="Tortoli E."/>
            <person name="Ghielmetti G."/>
            <person name="Friedel U."/>
            <person name="Trovato A."/>
        </authorList>
    </citation>
    <scope>NUCLEOTIDE SEQUENCE [LARGE SCALE GENOMIC DNA]</scope>
    <source>
        <strain evidence="3 4">16-83</strain>
    </source>
</reference>
<evidence type="ECO:0000313" key="4">
    <source>
        <dbReference type="Proteomes" id="UP000320513"/>
    </source>
</evidence>
<evidence type="ECO:0000256" key="2">
    <source>
        <dbReference type="SAM" id="Phobius"/>
    </source>
</evidence>
<keyword evidence="2" id="KW-1133">Transmembrane helix</keyword>
<dbReference type="Gene3D" id="2.60.40.2880">
    <property type="entry name" value="MmpS1-5, C-terminal soluble domain"/>
    <property type="match status" value="1"/>
</dbReference>
<evidence type="ECO:0000256" key="1">
    <source>
        <dbReference type="SAM" id="MobiDB-lite"/>
    </source>
</evidence>
<feature type="compositionally biased region" description="Low complexity" evidence="1">
    <location>
        <begin position="167"/>
        <end position="178"/>
    </location>
</feature>
<keyword evidence="2" id="KW-0812">Transmembrane</keyword>
<dbReference type="RefSeq" id="WP_144947656.1">
    <property type="nucleotide sequence ID" value="NZ_VMQU01000087.1"/>
</dbReference>
<feature type="region of interest" description="Disordered" evidence="1">
    <location>
        <begin position="1"/>
        <end position="92"/>
    </location>
</feature>
<keyword evidence="4" id="KW-1185">Reference proteome</keyword>
<sequence length="268" mass="28405">MNDPRRPERFSPPQPGSEPTDPRGRWQPPPVDPAYADQAPFAPTYGGPYVPWTTGFNEADPTTRLPAYWQYDQPPPGEVPPEGMASPPPDGPKTPRWLWVTAGMAVLLVVGLVVALVLVNGAIRTQTAVPPLPPMPAPSTWVPTPTTTPPTRTPRSPRPAPVPPTLGPETPSETTGPPAAMQDVVYSVTGEGRALSIMYIGSGGLLQTEFNVALPWSKQVSLAKSPTHPANVTIVNFGYDVTCTVTVAGVQVSRRVGVGLTICDARAG</sequence>
<accession>A0A557XJZ5</accession>
<proteinExistence type="predicted"/>
<dbReference type="EMBL" id="VMQU01000087">
    <property type="protein sequence ID" value="TVS86086.1"/>
    <property type="molecule type" value="Genomic_DNA"/>
</dbReference>
<comment type="caution">
    <text evidence="3">The sequence shown here is derived from an EMBL/GenBank/DDBJ whole genome shotgun (WGS) entry which is preliminary data.</text>
</comment>
<protein>
    <submittedName>
        <fullName evidence="3">Uncharacterized protein</fullName>
    </submittedName>
</protein>
<evidence type="ECO:0000313" key="3">
    <source>
        <dbReference type="EMBL" id="TVS86086.1"/>
    </source>
</evidence>
<feature type="region of interest" description="Disordered" evidence="1">
    <location>
        <begin position="127"/>
        <end position="180"/>
    </location>
</feature>
<gene>
    <name evidence="3" type="ORF">FPZ47_18645</name>
</gene>
<organism evidence="3 4">
    <name type="scientific">Mycobacterium helveticum</name>
    <dbReference type="NCBI Taxonomy" id="2592811"/>
    <lineage>
        <taxon>Bacteria</taxon>
        <taxon>Bacillati</taxon>
        <taxon>Actinomycetota</taxon>
        <taxon>Actinomycetes</taxon>
        <taxon>Mycobacteriales</taxon>
        <taxon>Mycobacteriaceae</taxon>
        <taxon>Mycobacterium</taxon>
    </lineage>
</organism>
<dbReference type="Proteomes" id="UP000320513">
    <property type="component" value="Unassembled WGS sequence"/>
</dbReference>
<dbReference type="InterPro" id="IPR038468">
    <property type="entry name" value="MmpS_C"/>
</dbReference>